<gene>
    <name evidence="1" type="ORF">AO353_23505</name>
</gene>
<dbReference type="InterPro" id="IPR012661">
    <property type="entry name" value="CHP02448"/>
</dbReference>
<evidence type="ECO:0008006" key="3">
    <source>
        <dbReference type="Google" id="ProtNLM"/>
    </source>
</evidence>
<evidence type="ECO:0000313" key="2">
    <source>
        <dbReference type="Proteomes" id="UP000066487"/>
    </source>
</evidence>
<reference evidence="2" key="1">
    <citation type="submission" date="2015-09" db="EMBL/GenBank/DDBJ databases">
        <title>Whole genome sequence of Pseudomonas fluorescens FW300-N2E3.</title>
        <authorList>
            <person name="Ray J."/>
            <person name="Melnyk R."/>
            <person name="Deutschbauer A."/>
        </authorList>
    </citation>
    <scope>NUCLEOTIDE SEQUENCE [LARGE SCALE GENOMIC DNA]</scope>
    <source>
        <strain evidence="2">FW300-N2E3</strain>
    </source>
</reference>
<name>A0A0N9WND7_PSEFL</name>
<reference evidence="1 2" key="2">
    <citation type="journal article" date="2018" name="Nature">
        <title>Mutant phenotypes for thousands of bacterial genes of unknown function.</title>
        <authorList>
            <person name="Price M.N."/>
            <person name="Wetmore K.M."/>
            <person name="Waters R.J."/>
            <person name="Callaghan M."/>
            <person name="Ray J."/>
            <person name="Liu H."/>
            <person name="Kuehl J.V."/>
            <person name="Melnyk R.A."/>
            <person name="Lamson J.S."/>
            <person name="Suh Y."/>
            <person name="Carlson H.K."/>
            <person name="Esquivel Z."/>
            <person name="Sadeeshkumar H."/>
            <person name="Chakraborty R."/>
            <person name="Zane G.M."/>
            <person name="Rubin B.E."/>
            <person name="Wall J.D."/>
            <person name="Visel A."/>
            <person name="Bristow J."/>
            <person name="Blow M.J."/>
            <person name="Arkin A.P."/>
            <person name="Deutschbauer A.M."/>
        </authorList>
    </citation>
    <scope>NUCLEOTIDE SEQUENCE [LARGE SCALE GENOMIC DNA]</scope>
    <source>
        <strain evidence="1 2">FW300-N2E3</strain>
    </source>
</reference>
<dbReference type="Proteomes" id="UP000066487">
    <property type="component" value="Chromosome"/>
</dbReference>
<dbReference type="EMBL" id="CP012830">
    <property type="protein sequence ID" value="ALI03887.1"/>
    <property type="molecule type" value="Genomic_DNA"/>
</dbReference>
<dbReference type="RefSeq" id="WP_054597126.1">
    <property type="nucleotide sequence ID" value="NZ_CP012830.1"/>
</dbReference>
<protein>
    <recommendedName>
        <fullName evidence="3">DUF2388 domain-containing protein</fullName>
    </recommendedName>
</protein>
<organism evidence="1 2">
    <name type="scientific">Pseudomonas fluorescens</name>
    <dbReference type="NCBI Taxonomy" id="294"/>
    <lineage>
        <taxon>Bacteria</taxon>
        <taxon>Pseudomonadati</taxon>
        <taxon>Pseudomonadota</taxon>
        <taxon>Gammaproteobacteria</taxon>
        <taxon>Pseudomonadales</taxon>
        <taxon>Pseudomonadaceae</taxon>
        <taxon>Pseudomonas</taxon>
    </lineage>
</organism>
<evidence type="ECO:0000313" key="1">
    <source>
        <dbReference type="EMBL" id="ALI03887.1"/>
    </source>
</evidence>
<dbReference type="AlphaFoldDB" id="A0A0N9WND7"/>
<accession>A0A0N9WND7</accession>
<dbReference type="Pfam" id="PF09498">
    <property type="entry name" value="DUF2388"/>
    <property type="match status" value="1"/>
</dbReference>
<proteinExistence type="predicted"/>
<sequence length="104" mass="10955">MTTTSTLITLLIVGSLFSTAVRATSFVMSTDITLSMSMSPTKGTSSSFKDDKIVLAAKSDAAAFVASRGDIRGVQLEAAFERIRSMLAGQVYSDEQLAAAILVL</sequence>
<dbReference type="NCBIfam" id="TIGR02448">
    <property type="entry name" value="conserverd hypothetical protein"/>
    <property type="match status" value="1"/>
</dbReference>
<dbReference type="OrthoDB" id="7022011at2"/>